<keyword evidence="2" id="KW-0378">Hydrolase</keyword>
<dbReference type="RefSeq" id="WP_030134111.1">
    <property type="nucleotide sequence ID" value="NZ_JAKNRF010000002.1"/>
</dbReference>
<dbReference type="Gene3D" id="3.30.70.360">
    <property type="match status" value="1"/>
</dbReference>
<dbReference type="SUPFAM" id="SSF55031">
    <property type="entry name" value="Bacterial exopeptidase dimerisation domain"/>
    <property type="match status" value="1"/>
</dbReference>
<evidence type="ECO:0000256" key="1">
    <source>
        <dbReference type="ARBA" id="ARBA00022723"/>
    </source>
</evidence>
<dbReference type="SUPFAM" id="SSF53187">
    <property type="entry name" value="Zn-dependent exopeptidases"/>
    <property type="match status" value="1"/>
</dbReference>
<organism evidence="4 5">
    <name type="scientific">Mycolicibacterium neoaurum</name>
    <name type="common">Mycobacterium neoaurum</name>
    <dbReference type="NCBI Taxonomy" id="1795"/>
    <lineage>
        <taxon>Bacteria</taxon>
        <taxon>Bacillati</taxon>
        <taxon>Actinomycetota</taxon>
        <taxon>Actinomycetes</taxon>
        <taxon>Mycobacteriales</taxon>
        <taxon>Mycobacteriaceae</taxon>
        <taxon>Mycolicibacterium</taxon>
    </lineage>
</organism>
<evidence type="ECO:0000259" key="3">
    <source>
        <dbReference type="Pfam" id="PF07687"/>
    </source>
</evidence>
<dbReference type="InterPro" id="IPR002933">
    <property type="entry name" value="Peptidase_M20"/>
</dbReference>
<keyword evidence="1" id="KW-0479">Metal-binding</keyword>
<evidence type="ECO:0000313" key="5">
    <source>
        <dbReference type="Proteomes" id="UP000028864"/>
    </source>
</evidence>
<reference evidence="4" key="2">
    <citation type="submission" date="2015-09" db="EMBL/GenBank/DDBJ databases">
        <title>Draft genome sequence of Mycobacterium neoaurum DSM 44074.</title>
        <authorList>
            <person name="Croce O."/>
            <person name="Robert C."/>
            <person name="Raoult D."/>
            <person name="Drancourt M."/>
        </authorList>
    </citation>
    <scope>NUCLEOTIDE SEQUENCE</scope>
    <source>
        <strain evidence="4">DSM 44074</strain>
    </source>
</reference>
<sequence length="429" mass="45881">MTDFVKSTNEQAISDSIRESTDAMLDFLSRTVQRPSVTGHEDTVAELYAAFFASRGWSVEKHPLAESRVVRGERSSSEARTQERANVVGYYQRCRADIPTVVINGHIDVVPVLDGDQWSRDPFSGARVEGCVHGRGSVDTKGGIAAALWALDALDRAGVQLPFNVAVELVVGEETTGVGTSAALERMPERLGTIVLEPTAGAVVTVASGLLFFTVEVTGRAAHTSVPWHGIDVGPKLIDIYRALQDLGAERAARLTDPRMPFPSAVPLAIGTVDIGGWRAAVPARGSLSGRIGVMPGEDVSDVRAALTDCVQGVVARDEWLRNNPPVIRWDNEGLRSWETPESDPVVRALDEGRRRTGLAPKIEGMTAGCDAGILTAAGVSTAVFGPGEMRYAHSPDERIAERDVVDAALILANALAAWAEHHLRGTIS</sequence>
<dbReference type="PANTHER" id="PTHR43808:SF25">
    <property type="entry name" value="PEPTIDASE M20 DIMERISATION DOMAIN-CONTAINING PROTEIN"/>
    <property type="match status" value="1"/>
</dbReference>
<dbReference type="InterPro" id="IPR050072">
    <property type="entry name" value="Peptidase_M20A"/>
</dbReference>
<evidence type="ECO:0000256" key="2">
    <source>
        <dbReference type="ARBA" id="ARBA00022801"/>
    </source>
</evidence>
<dbReference type="Pfam" id="PF07687">
    <property type="entry name" value="M20_dimer"/>
    <property type="match status" value="1"/>
</dbReference>
<gene>
    <name evidence="4" type="ORF">BN1047_00430</name>
</gene>
<dbReference type="InterPro" id="IPR011650">
    <property type="entry name" value="Peptidase_M20_dimer"/>
</dbReference>
<dbReference type="PANTHER" id="PTHR43808">
    <property type="entry name" value="ACETYLORNITHINE DEACETYLASE"/>
    <property type="match status" value="1"/>
</dbReference>
<dbReference type="EMBL" id="LK021337">
    <property type="protein sequence ID" value="CDQ42575.1"/>
    <property type="molecule type" value="Genomic_DNA"/>
</dbReference>
<dbReference type="GO" id="GO:0046872">
    <property type="term" value="F:metal ion binding"/>
    <property type="evidence" value="ECO:0007669"/>
    <property type="project" value="UniProtKB-KW"/>
</dbReference>
<dbReference type="Proteomes" id="UP000028864">
    <property type="component" value="Unassembled WGS sequence"/>
</dbReference>
<dbReference type="Pfam" id="PF01546">
    <property type="entry name" value="Peptidase_M20"/>
    <property type="match status" value="1"/>
</dbReference>
<dbReference type="InterPro" id="IPR036264">
    <property type="entry name" value="Bact_exopeptidase_dim_dom"/>
</dbReference>
<evidence type="ECO:0000313" key="4">
    <source>
        <dbReference type="EMBL" id="CDQ42575.1"/>
    </source>
</evidence>
<dbReference type="GO" id="GO:0016787">
    <property type="term" value="F:hydrolase activity"/>
    <property type="evidence" value="ECO:0007669"/>
    <property type="project" value="UniProtKB-KW"/>
</dbReference>
<proteinExistence type="predicted"/>
<dbReference type="Gene3D" id="3.40.630.10">
    <property type="entry name" value="Zn peptidases"/>
    <property type="match status" value="1"/>
</dbReference>
<feature type="domain" description="Peptidase M20 dimerisation" evidence="3">
    <location>
        <begin position="208"/>
        <end position="312"/>
    </location>
</feature>
<protein>
    <submittedName>
        <fullName evidence="4">Acetylornithine deacetylase</fullName>
    </submittedName>
</protein>
<accession>A0AAV2WE97</accession>
<reference evidence="4" key="1">
    <citation type="submission" date="2014-05" db="EMBL/GenBank/DDBJ databases">
        <authorList>
            <person name="Urmite Genomes"/>
        </authorList>
    </citation>
    <scope>NUCLEOTIDE SEQUENCE</scope>
    <source>
        <strain evidence="4">DSM 44074</strain>
    </source>
</reference>
<name>A0AAV2WE97_MYCNE</name>
<dbReference type="AlphaFoldDB" id="A0AAV2WE97"/>